<dbReference type="Gene3D" id="1.20.120.1760">
    <property type="match status" value="1"/>
</dbReference>
<evidence type="ECO:0000256" key="9">
    <source>
        <dbReference type="ARBA" id="ARBA00022692"/>
    </source>
</evidence>
<dbReference type="InterPro" id="IPR050324">
    <property type="entry name" value="CDP-alcohol_PTase-I"/>
</dbReference>
<evidence type="ECO:0000256" key="5">
    <source>
        <dbReference type="ARBA" id="ARBA00013170"/>
    </source>
</evidence>
<feature type="transmembrane region" description="Helical" evidence="18">
    <location>
        <begin position="12"/>
        <end position="30"/>
    </location>
</feature>
<feature type="transmembrane region" description="Helical" evidence="18">
    <location>
        <begin position="95"/>
        <end position="117"/>
    </location>
</feature>
<evidence type="ECO:0000256" key="7">
    <source>
        <dbReference type="ARBA" id="ARBA00022516"/>
    </source>
</evidence>
<dbReference type="GO" id="GO:0016020">
    <property type="term" value="C:membrane"/>
    <property type="evidence" value="ECO:0007669"/>
    <property type="project" value="UniProtKB-SubCell"/>
</dbReference>
<dbReference type="PANTHER" id="PTHR14269:SF62">
    <property type="entry name" value="CDP-DIACYLGLYCEROL--GLYCEROL-3-PHOSPHATE 3-PHOSPHATIDYLTRANSFERASE 1, CHLOROPLASTIC"/>
    <property type="match status" value="1"/>
</dbReference>
<comment type="caution">
    <text evidence="19">The sequence shown here is derived from an EMBL/GenBank/DDBJ whole genome shotgun (WGS) entry which is preliminary data.</text>
</comment>
<dbReference type="FunCoup" id="A0A2G4YR27">
    <property type="interactions" value="478"/>
</dbReference>
<keyword evidence="7" id="KW-0444">Lipid biosynthesis</keyword>
<evidence type="ECO:0000313" key="19">
    <source>
        <dbReference type="EMBL" id="PHZ83916.1"/>
    </source>
</evidence>
<evidence type="ECO:0000256" key="18">
    <source>
        <dbReference type="SAM" id="Phobius"/>
    </source>
</evidence>
<evidence type="ECO:0000256" key="6">
    <source>
        <dbReference type="ARBA" id="ARBA00014944"/>
    </source>
</evidence>
<evidence type="ECO:0000256" key="12">
    <source>
        <dbReference type="ARBA" id="ARBA00023136"/>
    </source>
</evidence>
<feature type="transmembrane region" description="Helical" evidence="18">
    <location>
        <begin position="153"/>
        <end position="176"/>
    </location>
</feature>
<proteinExistence type="inferred from homology"/>
<evidence type="ECO:0000256" key="1">
    <source>
        <dbReference type="ARBA" id="ARBA00004141"/>
    </source>
</evidence>
<evidence type="ECO:0000313" key="20">
    <source>
        <dbReference type="Proteomes" id="UP000229730"/>
    </source>
</evidence>
<evidence type="ECO:0000256" key="3">
    <source>
        <dbReference type="ARBA" id="ARBA00005189"/>
    </source>
</evidence>
<comment type="pathway">
    <text evidence="2">Phospholipid metabolism; phosphatidylglycerol biosynthesis; phosphatidylglycerol from CDP-diacylglycerol: step 1/2.</text>
</comment>
<evidence type="ECO:0000256" key="15">
    <source>
        <dbReference type="ARBA" id="ARBA00048586"/>
    </source>
</evidence>
<dbReference type="InParanoid" id="A0A2G4YR27"/>
<feature type="transmembrane region" description="Helical" evidence="18">
    <location>
        <begin position="69"/>
        <end position="89"/>
    </location>
</feature>
<dbReference type="PIRSF" id="PIRSF000847">
    <property type="entry name" value="Phos_ph_gly_syn"/>
    <property type="match status" value="1"/>
</dbReference>
<evidence type="ECO:0000256" key="11">
    <source>
        <dbReference type="ARBA" id="ARBA00023098"/>
    </source>
</evidence>
<dbReference type="PANTHER" id="PTHR14269">
    <property type="entry name" value="CDP-DIACYLGLYCEROL--GLYCEROL-3-PHOSPHATE 3-PHOSPHATIDYLTRANSFERASE-RELATED"/>
    <property type="match status" value="1"/>
</dbReference>
<keyword evidence="11" id="KW-0443">Lipid metabolism</keyword>
<dbReference type="EC" id="2.7.8.5" evidence="5 16"/>
<evidence type="ECO:0000256" key="4">
    <source>
        <dbReference type="ARBA" id="ARBA00010441"/>
    </source>
</evidence>
<dbReference type="InterPro" id="IPR048254">
    <property type="entry name" value="CDP_ALCOHOL_P_TRANSF_CS"/>
</dbReference>
<protein>
    <recommendedName>
        <fullName evidence="6 16">CDP-diacylglycerol--glycerol-3-phosphate 3-phosphatidyltransferase</fullName>
        <ecNumber evidence="5 16">2.7.8.5</ecNumber>
    </recommendedName>
</protein>
<keyword evidence="13" id="KW-0594">Phospholipid biosynthesis</keyword>
<keyword evidence="14" id="KW-1208">Phospholipid metabolism</keyword>
<dbReference type="GO" id="GO:0008444">
    <property type="term" value="F:CDP-diacylglycerol-glycerol-3-phosphate 3-phosphatidyltransferase activity"/>
    <property type="evidence" value="ECO:0007669"/>
    <property type="project" value="UniProtKB-UniRule"/>
</dbReference>
<dbReference type="InterPro" id="IPR004570">
    <property type="entry name" value="Phosphatidylglycerol_P_synth"/>
</dbReference>
<comment type="pathway">
    <text evidence="3">Lipid metabolism.</text>
</comment>
<dbReference type="InterPro" id="IPR043130">
    <property type="entry name" value="CDP-OH_PTrfase_TM_dom"/>
</dbReference>
<dbReference type="NCBIfam" id="TIGR00560">
    <property type="entry name" value="pgsA"/>
    <property type="match status" value="1"/>
</dbReference>
<dbReference type="Pfam" id="PF01066">
    <property type="entry name" value="CDP-OH_P_transf"/>
    <property type="match status" value="1"/>
</dbReference>
<evidence type="ECO:0000256" key="8">
    <source>
        <dbReference type="ARBA" id="ARBA00022679"/>
    </source>
</evidence>
<name>A0A2G4YR27_9PROT</name>
<comment type="similarity">
    <text evidence="4 17">Belongs to the CDP-alcohol phosphatidyltransferase class-I family.</text>
</comment>
<comment type="subcellular location">
    <subcellularLocation>
        <location evidence="1">Membrane</location>
        <topology evidence="1">Multi-pass membrane protein</topology>
    </subcellularLocation>
</comment>
<evidence type="ECO:0000256" key="17">
    <source>
        <dbReference type="RuleBase" id="RU003750"/>
    </source>
</evidence>
<organism evidence="19 20">
    <name type="scientific">Paremcibacter congregatus</name>
    <dbReference type="NCBI Taxonomy" id="2043170"/>
    <lineage>
        <taxon>Bacteria</taxon>
        <taxon>Pseudomonadati</taxon>
        <taxon>Pseudomonadota</taxon>
        <taxon>Alphaproteobacteria</taxon>
        <taxon>Emcibacterales</taxon>
        <taxon>Emcibacteraceae</taxon>
        <taxon>Paremcibacter</taxon>
    </lineage>
</organism>
<dbReference type="PROSITE" id="PS00379">
    <property type="entry name" value="CDP_ALCOHOL_P_TRANSF"/>
    <property type="match status" value="1"/>
</dbReference>
<accession>A0A2G4YR27</accession>
<sequence>MYWVLMYNFANLLTFSRILMIPLIVGSFYLDGTKSNWIGFAIFTIAGVTDFFDGYLARKYEMSSALGKFMDPIADKLLIAAALLMMVAFKRIEDLAVIAAVIILCREFAVSGLREFLADLKVSVPVSYLAKWKTTLQMLALGFLLVGEASPDIIPSVMIGNICLWVAALITLYTGYDYLRTGLRHMME</sequence>
<keyword evidence="12 18" id="KW-0472">Membrane</keyword>
<dbReference type="OrthoDB" id="9796672at2"/>
<dbReference type="Proteomes" id="UP000229730">
    <property type="component" value="Unassembled WGS sequence"/>
</dbReference>
<evidence type="ECO:0000256" key="16">
    <source>
        <dbReference type="NCBIfam" id="TIGR00560"/>
    </source>
</evidence>
<gene>
    <name evidence="19" type="primary">pgsA</name>
    <name evidence="19" type="ORF">CRD36_15510</name>
</gene>
<dbReference type="GO" id="GO:0046474">
    <property type="term" value="P:glycerophospholipid biosynthetic process"/>
    <property type="evidence" value="ECO:0007669"/>
    <property type="project" value="TreeGrafter"/>
</dbReference>
<evidence type="ECO:0000256" key="13">
    <source>
        <dbReference type="ARBA" id="ARBA00023209"/>
    </source>
</evidence>
<evidence type="ECO:0000256" key="10">
    <source>
        <dbReference type="ARBA" id="ARBA00022989"/>
    </source>
</evidence>
<keyword evidence="8 17" id="KW-0808">Transferase</keyword>
<keyword evidence="10 18" id="KW-1133">Transmembrane helix</keyword>
<dbReference type="InterPro" id="IPR000462">
    <property type="entry name" value="CDP-OH_P_trans"/>
</dbReference>
<dbReference type="EMBL" id="PDEM01000031">
    <property type="protein sequence ID" value="PHZ83916.1"/>
    <property type="molecule type" value="Genomic_DNA"/>
</dbReference>
<evidence type="ECO:0000256" key="2">
    <source>
        <dbReference type="ARBA" id="ARBA00005042"/>
    </source>
</evidence>
<comment type="catalytic activity">
    <reaction evidence="15">
        <text>a CDP-1,2-diacyl-sn-glycerol + sn-glycerol 3-phosphate = a 1,2-diacyl-sn-glycero-3-phospho-(1'-sn-glycero-3'-phosphate) + CMP + H(+)</text>
        <dbReference type="Rhea" id="RHEA:12593"/>
        <dbReference type="ChEBI" id="CHEBI:15378"/>
        <dbReference type="ChEBI" id="CHEBI:57597"/>
        <dbReference type="ChEBI" id="CHEBI:58332"/>
        <dbReference type="ChEBI" id="CHEBI:60110"/>
        <dbReference type="ChEBI" id="CHEBI:60377"/>
        <dbReference type="EC" id="2.7.8.5"/>
    </reaction>
</comment>
<feature type="transmembrane region" description="Helical" evidence="18">
    <location>
        <begin position="36"/>
        <end position="57"/>
    </location>
</feature>
<reference evidence="19 20" key="1">
    <citation type="submission" date="2017-10" db="EMBL/GenBank/DDBJ databases">
        <title>Frigbacter circumglobatus gen. nov. sp. nov., isolated from sediment cultured in situ.</title>
        <authorList>
            <person name="Zhao Z."/>
        </authorList>
    </citation>
    <scope>NUCLEOTIDE SEQUENCE [LARGE SCALE GENOMIC DNA]</scope>
    <source>
        <strain evidence="19 20">ZYL</strain>
    </source>
</reference>
<evidence type="ECO:0000256" key="14">
    <source>
        <dbReference type="ARBA" id="ARBA00023264"/>
    </source>
</evidence>
<keyword evidence="9 18" id="KW-0812">Transmembrane</keyword>
<dbReference type="AlphaFoldDB" id="A0A2G4YR27"/>
<keyword evidence="20" id="KW-1185">Reference proteome</keyword>